<evidence type="ECO:0000313" key="1">
    <source>
        <dbReference type="EMBL" id="TDD02243.1"/>
    </source>
</evidence>
<accession>A0A4R4VHN6</accession>
<organism evidence="1 2">
    <name type="scientific">Nonomuraea diastatica</name>
    <dbReference type="NCBI Taxonomy" id="1848329"/>
    <lineage>
        <taxon>Bacteria</taxon>
        <taxon>Bacillati</taxon>
        <taxon>Actinomycetota</taxon>
        <taxon>Actinomycetes</taxon>
        <taxon>Streptosporangiales</taxon>
        <taxon>Streptosporangiaceae</taxon>
        <taxon>Nonomuraea</taxon>
    </lineage>
</organism>
<gene>
    <name evidence="1" type="ORF">E1294_51295</name>
</gene>
<reference evidence="1 2" key="1">
    <citation type="submission" date="2019-03" db="EMBL/GenBank/DDBJ databases">
        <title>Draft genome sequences of novel Actinobacteria.</title>
        <authorList>
            <person name="Sahin N."/>
            <person name="Ay H."/>
            <person name="Saygin H."/>
        </authorList>
    </citation>
    <scope>NUCLEOTIDE SEQUENCE [LARGE SCALE GENOMIC DNA]</scope>
    <source>
        <strain evidence="1 2">KC712</strain>
    </source>
</reference>
<dbReference type="EMBL" id="SMKP01000351">
    <property type="protein sequence ID" value="TDD02243.1"/>
    <property type="molecule type" value="Genomic_DNA"/>
</dbReference>
<protein>
    <submittedName>
        <fullName evidence="1">Uncharacterized protein</fullName>
    </submittedName>
</protein>
<dbReference type="AlphaFoldDB" id="A0A4R4VHN6"/>
<sequence length="152" mass="17060">MVRATVNNEDGWRIWGFTNADHQYGWYDRTTGGWLLDERQDRGDRAATAGLASAWAAGHGLGGLPLDLHESGPRQRERWSSHHHGVEVPAVVLTTDTTVEVRTYRTVASYVRAFGGDPARLAVELPDWERLTVVAPPGRPRQPRRRRRPCLG</sequence>
<evidence type="ECO:0000313" key="2">
    <source>
        <dbReference type="Proteomes" id="UP000294543"/>
    </source>
</evidence>
<proteinExistence type="predicted"/>
<dbReference type="RefSeq" id="WP_132520429.1">
    <property type="nucleotide sequence ID" value="NZ_SMKP01000351.1"/>
</dbReference>
<name>A0A4R4VHN6_9ACTN</name>
<dbReference type="Proteomes" id="UP000294543">
    <property type="component" value="Unassembled WGS sequence"/>
</dbReference>
<keyword evidence="2" id="KW-1185">Reference proteome</keyword>
<comment type="caution">
    <text evidence="1">The sequence shown here is derived from an EMBL/GenBank/DDBJ whole genome shotgun (WGS) entry which is preliminary data.</text>
</comment>